<dbReference type="GO" id="GO:0008300">
    <property type="term" value="P:isoprenoid catabolic process"/>
    <property type="evidence" value="ECO:0007669"/>
    <property type="project" value="TreeGrafter"/>
</dbReference>
<proteinExistence type="inferred from homology"/>
<dbReference type="InterPro" id="IPR029045">
    <property type="entry name" value="ClpP/crotonase-like_dom_sf"/>
</dbReference>
<dbReference type="RefSeq" id="WP_023445817.1">
    <property type="nucleotide sequence ID" value="NZ_AOFQ01000048.1"/>
</dbReference>
<gene>
    <name evidence="3" type="ORF">F753_14850</name>
</gene>
<name>V4PR05_STUCH</name>
<sequence length="111" mass="12269">PAGEPPPRRYALTAERFDGKRARELGLLAETYPASELDAALEQWVDNLLLNSPQALKACKDLLLEVGDGDFSADLRQTTEQAIARLRTSSEGQEGLSAFLEKRTPAWQERA</sequence>
<feature type="region of interest" description="Disordered" evidence="2">
    <location>
        <begin position="87"/>
        <end position="111"/>
    </location>
</feature>
<dbReference type="Pfam" id="PF00378">
    <property type="entry name" value="ECH_1"/>
    <property type="match status" value="1"/>
</dbReference>
<evidence type="ECO:0000313" key="3">
    <source>
        <dbReference type="EMBL" id="ESQ98585.1"/>
    </source>
</evidence>
<dbReference type="PANTHER" id="PTHR42964">
    <property type="entry name" value="ENOYL-COA HYDRATASE"/>
    <property type="match status" value="1"/>
</dbReference>
<comment type="caution">
    <text evidence="3">The sequence shown here is derived from an EMBL/GenBank/DDBJ whole genome shotgun (WGS) entry which is preliminary data.</text>
</comment>
<dbReference type="EMBL" id="AOFQ01000048">
    <property type="protein sequence ID" value="ESQ98585.1"/>
    <property type="molecule type" value="Genomic_DNA"/>
</dbReference>
<organism evidence="3 4">
    <name type="scientific">Stutzerimonas chloritidismutans AW-1</name>
    <dbReference type="NCBI Taxonomy" id="1263865"/>
    <lineage>
        <taxon>Bacteria</taxon>
        <taxon>Pseudomonadati</taxon>
        <taxon>Pseudomonadota</taxon>
        <taxon>Gammaproteobacteria</taxon>
        <taxon>Pseudomonadales</taxon>
        <taxon>Pseudomonadaceae</taxon>
        <taxon>Stutzerimonas</taxon>
    </lineage>
</organism>
<comment type="similarity">
    <text evidence="1">Belongs to the enoyl-CoA hydratase/isomerase family.</text>
</comment>
<dbReference type="GO" id="GO:0003824">
    <property type="term" value="F:catalytic activity"/>
    <property type="evidence" value="ECO:0007669"/>
    <property type="project" value="UniProtKB-ARBA"/>
</dbReference>
<dbReference type="PANTHER" id="PTHR42964:SF1">
    <property type="entry name" value="POLYKETIDE BIOSYNTHESIS ENOYL-COA HYDRATASE PKSH-RELATED"/>
    <property type="match status" value="1"/>
</dbReference>
<feature type="compositionally biased region" description="Basic and acidic residues" evidence="2">
    <location>
        <begin position="100"/>
        <end position="111"/>
    </location>
</feature>
<dbReference type="Proteomes" id="UP000017822">
    <property type="component" value="Unassembled WGS sequence"/>
</dbReference>
<dbReference type="InterPro" id="IPR001753">
    <property type="entry name" value="Enoyl-CoA_hydra/iso"/>
</dbReference>
<evidence type="ECO:0000256" key="2">
    <source>
        <dbReference type="SAM" id="MobiDB-lite"/>
    </source>
</evidence>
<feature type="non-terminal residue" evidence="3">
    <location>
        <position position="1"/>
    </location>
</feature>
<dbReference type="InterPro" id="IPR051683">
    <property type="entry name" value="Enoyl-CoA_Hydratase/Isomerase"/>
</dbReference>
<evidence type="ECO:0008006" key="5">
    <source>
        <dbReference type="Google" id="ProtNLM"/>
    </source>
</evidence>
<dbReference type="Gene3D" id="1.10.12.10">
    <property type="entry name" value="Lyase 2-enoyl-coa Hydratase, Chain A, domain 2"/>
    <property type="match status" value="1"/>
</dbReference>
<dbReference type="SUPFAM" id="SSF52096">
    <property type="entry name" value="ClpP/crotonase"/>
    <property type="match status" value="1"/>
</dbReference>
<accession>V4PR05</accession>
<evidence type="ECO:0000256" key="1">
    <source>
        <dbReference type="ARBA" id="ARBA00005254"/>
    </source>
</evidence>
<dbReference type="PATRIC" id="fig|1263865.4.peg.2855"/>
<evidence type="ECO:0000313" key="4">
    <source>
        <dbReference type="Proteomes" id="UP000017822"/>
    </source>
</evidence>
<protein>
    <recommendedName>
        <fullName evidence="5">Enoyl-CoA hydratase</fullName>
    </recommendedName>
</protein>
<dbReference type="AlphaFoldDB" id="V4PR05"/>
<reference evidence="3 4" key="1">
    <citation type="submission" date="2013-07" db="EMBL/GenBank/DDBJ databases">
        <authorList>
            <person name="Schaap P.J."/>
            <person name="Mehboob F."/>
            <person name="Oosterkamp M.J."/>
            <person name="de Vos W.M."/>
            <person name="Stams A.J.M."/>
            <person name="Koehorst J.J."/>
        </authorList>
    </citation>
    <scope>NUCLEOTIDE SEQUENCE [LARGE SCALE GENOMIC DNA]</scope>
    <source>
        <strain evidence="3 4">AW-1</strain>
    </source>
</reference>
<dbReference type="InterPro" id="IPR014748">
    <property type="entry name" value="Enoyl-CoA_hydra_C"/>
</dbReference>